<dbReference type="EMBL" id="GFDL01012613">
    <property type="protein sequence ID" value="JAV22432.1"/>
    <property type="molecule type" value="Transcribed_RNA"/>
</dbReference>
<protein>
    <recommendedName>
        <fullName evidence="5">G domain-containing protein</fullName>
    </recommendedName>
</protein>
<dbReference type="InterPro" id="IPR039177">
    <property type="entry name" value="SMG9"/>
</dbReference>
<proteinExistence type="inferred from homology"/>
<accession>A0A1Q3F4E2</accession>
<dbReference type="PANTHER" id="PTHR14270:SF0">
    <property type="entry name" value="NONSENSE-MEDIATED MRNA DECAY FACTOR SMG9"/>
    <property type="match status" value="1"/>
</dbReference>
<sequence>MTASKSNQCVAPRILLKAKEKDCEKKPEPTITIATKAGNRDQQSQSDDSKNPRSKTTHDVAQTTPAVNTITESVNLLSVNNVLNIYAFNYLQDSNSDFFVIGAVGTQYTGKSTVLNLLAATGKDSIETALRRGVFPTNDIFSRKGSKELDEEIRMFVTPDRIILLDSAPVMSSRERKDFIIGELDDLRRIILLLNTCHVLIVMLEDNFNINFIRLLLCAEMMIQKEQKNTQYLCPSLVFVKNKCERKNSTPQEAASYENIYKQLFKGSKLKIFSLEENCERLNIVTLPDLSDDSLLTTNAERWASVEILRQRIFMTPKNLANEVQEGFNEKRWSQLVTAVLEEHHNNYFLRKYENLSEKYNLHNHINVAESASKEKNYLSFIDT</sequence>
<comment type="similarity">
    <text evidence="1">Belongs to the SMG9 family.</text>
</comment>
<dbReference type="InterPro" id="IPR027417">
    <property type="entry name" value="P-loop_NTPase"/>
</dbReference>
<dbReference type="PANTHER" id="PTHR14270">
    <property type="entry name" value="NONSENSE-MEDIATED MRNA DECAY FACTOR SMG9"/>
    <property type="match status" value="1"/>
</dbReference>
<keyword evidence="2" id="KW-0866">Nonsense-mediated mRNA decay</keyword>
<dbReference type="SUPFAM" id="SSF52540">
    <property type="entry name" value="P-loop containing nucleoside triphosphate hydrolases"/>
    <property type="match status" value="1"/>
</dbReference>
<dbReference type="GO" id="GO:0000184">
    <property type="term" value="P:nuclear-transcribed mRNA catabolic process, nonsense-mediated decay"/>
    <property type="evidence" value="ECO:0007669"/>
    <property type="project" value="UniProtKB-KW"/>
</dbReference>
<evidence type="ECO:0000256" key="2">
    <source>
        <dbReference type="ARBA" id="ARBA00023161"/>
    </source>
</evidence>
<organism evidence="4">
    <name type="scientific">Culex tarsalis</name>
    <name type="common">Encephalitis mosquito</name>
    <dbReference type="NCBI Taxonomy" id="7177"/>
    <lineage>
        <taxon>Eukaryota</taxon>
        <taxon>Metazoa</taxon>
        <taxon>Ecdysozoa</taxon>
        <taxon>Arthropoda</taxon>
        <taxon>Hexapoda</taxon>
        <taxon>Insecta</taxon>
        <taxon>Pterygota</taxon>
        <taxon>Neoptera</taxon>
        <taxon>Endopterygota</taxon>
        <taxon>Diptera</taxon>
        <taxon>Nematocera</taxon>
        <taxon>Culicoidea</taxon>
        <taxon>Culicidae</taxon>
        <taxon>Culicinae</taxon>
        <taxon>Culicini</taxon>
        <taxon>Culex</taxon>
        <taxon>Culex</taxon>
    </lineage>
</organism>
<evidence type="ECO:0000256" key="3">
    <source>
        <dbReference type="SAM" id="MobiDB-lite"/>
    </source>
</evidence>
<evidence type="ECO:0000313" key="4">
    <source>
        <dbReference type="EMBL" id="JAV22432.1"/>
    </source>
</evidence>
<dbReference type="Gene3D" id="3.40.50.300">
    <property type="entry name" value="P-loop containing nucleotide triphosphate hydrolases"/>
    <property type="match status" value="1"/>
</dbReference>
<evidence type="ECO:0000256" key="1">
    <source>
        <dbReference type="ARBA" id="ARBA00007712"/>
    </source>
</evidence>
<feature type="region of interest" description="Disordered" evidence="3">
    <location>
        <begin position="20"/>
        <end position="62"/>
    </location>
</feature>
<reference evidence="4" key="1">
    <citation type="submission" date="2017-01" db="EMBL/GenBank/DDBJ databases">
        <title>A deep insight into the sialotranscriptome of adult male and female Cluex tarsalis mosquitoes.</title>
        <authorList>
            <person name="Ribeiro J.M."/>
            <person name="Moreira F."/>
            <person name="Bernard K.A."/>
            <person name="Calvo E."/>
        </authorList>
    </citation>
    <scope>NUCLEOTIDE SEQUENCE</scope>
    <source>
        <strain evidence="4">Kern County</strain>
        <tissue evidence="4">Salivary glands</tissue>
    </source>
</reference>
<evidence type="ECO:0008006" key="5">
    <source>
        <dbReference type="Google" id="ProtNLM"/>
    </source>
</evidence>
<name>A0A1Q3F4E2_CULTA</name>
<dbReference type="AlphaFoldDB" id="A0A1Q3F4E2"/>